<dbReference type="SUPFAM" id="SSF52540">
    <property type="entry name" value="P-loop containing nucleoside triphosphate hydrolases"/>
    <property type="match status" value="1"/>
</dbReference>
<gene>
    <name evidence="1" type="ORF">CE91St55_48960</name>
</gene>
<accession>A0AA37JJT7</accession>
<evidence type="ECO:0000313" key="2">
    <source>
        <dbReference type="Proteomes" id="UP001055091"/>
    </source>
</evidence>
<reference evidence="1" key="1">
    <citation type="submission" date="2022-01" db="EMBL/GenBank/DDBJ databases">
        <title>Novel bile acid biosynthetic pathways are enriched in the microbiome of centenarians.</title>
        <authorList>
            <person name="Sato Y."/>
            <person name="Atarashi K."/>
            <person name="Plichta R.D."/>
            <person name="Arai Y."/>
            <person name="Sasajima S."/>
            <person name="Kearney M.S."/>
            <person name="Suda W."/>
            <person name="Takeshita K."/>
            <person name="Sasaki T."/>
            <person name="Okamoto S."/>
            <person name="Skelly N.A."/>
            <person name="Okamura Y."/>
            <person name="Vlamakis H."/>
            <person name="Li Y."/>
            <person name="Tanoue T."/>
            <person name="Takei H."/>
            <person name="Nittono H."/>
            <person name="Narushima S."/>
            <person name="Irie J."/>
            <person name="Itoh H."/>
            <person name="Moriya K."/>
            <person name="Sugiura Y."/>
            <person name="Suematsu M."/>
            <person name="Moritoki N."/>
            <person name="Shibata S."/>
            <person name="Littman R.D."/>
            <person name="Fischbach A.M."/>
            <person name="Uwamino Y."/>
            <person name="Inoue T."/>
            <person name="Honda A."/>
            <person name="Hattori M."/>
            <person name="Murai T."/>
            <person name="Xavier J.R."/>
            <person name="Hirose N."/>
            <person name="Honda K."/>
        </authorList>
    </citation>
    <scope>NUCLEOTIDE SEQUENCE</scope>
    <source>
        <strain evidence="1">CE91-St55</strain>
    </source>
</reference>
<proteinExistence type="predicted"/>
<dbReference type="Pfam" id="PF13238">
    <property type="entry name" value="AAA_18"/>
    <property type="match status" value="1"/>
</dbReference>
<dbReference type="GO" id="GO:0016301">
    <property type="term" value="F:kinase activity"/>
    <property type="evidence" value="ECO:0007669"/>
    <property type="project" value="UniProtKB-KW"/>
</dbReference>
<organism evidence="1 2">
    <name type="scientific">Hungatella hathewayi</name>
    <dbReference type="NCBI Taxonomy" id="154046"/>
    <lineage>
        <taxon>Bacteria</taxon>
        <taxon>Bacillati</taxon>
        <taxon>Bacillota</taxon>
        <taxon>Clostridia</taxon>
        <taxon>Lachnospirales</taxon>
        <taxon>Lachnospiraceae</taxon>
        <taxon>Hungatella</taxon>
    </lineage>
</organism>
<evidence type="ECO:0000313" key="1">
    <source>
        <dbReference type="EMBL" id="GKH02915.1"/>
    </source>
</evidence>
<name>A0AA37JJT7_9FIRM</name>
<dbReference type="RefSeq" id="WP_118040094.1">
    <property type="nucleotide sequence ID" value="NZ_BQNJ01000002.1"/>
</dbReference>
<keyword evidence="1" id="KW-0808">Transferase</keyword>
<dbReference type="InterPro" id="IPR052922">
    <property type="entry name" value="Cytidylate_Kinase-2"/>
</dbReference>
<dbReference type="AlphaFoldDB" id="A0AA37JJT7"/>
<protein>
    <submittedName>
        <fullName evidence="1">Adenylate kinase</fullName>
    </submittedName>
</protein>
<keyword evidence="1" id="KW-0418">Kinase</keyword>
<dbReference type="Gene3D" id="3.40.50.300">
    <property type="entry name" value="P-loop containing nucleotide triphosphate hydrolases"/>
    <property type="match status" value="1"/>
</dbReference>
<sequence>MGTGIMICGLNGTGKSTLGKALAEKLHFYFIDNENLYFSGTELSCVYADPRTREEAETLLFREMNAHENFVFASVKGDYGEAVCPFFQYAVLISVPKDIRLQRVKNRSFQKFGSRMLPGGDLYGQEERFFDFVKSRSEDTVEEWVQGLSCPVIRIDGRKPVEENINLILKQINFHTLSV</sequence>
<comment type="caution">
    <text evidence="1">The sequence shown here is derived from an EMBL/GenBank/DDBJ whole genome shotgun (WGS) entry which is preliminary data.</text>
</comment>
<dbReference type="EMBL" id="BQNJ01000002">
    <property type="protein sequence ID" value="GKH02915.1"/>
    <property type="molecule type" value="Genomic_DNA"/>
</dbReference>
<dbReference type="PANTHER" id="PTHR37816">
    <property type="entry name" value="YALI0E33011P"/>
    <property type="match status" value="1"/>
</dbReference>
<dbReference type="InterPro" id="IPR027417">
    <property type="entry name" value="P-loop_NTPase"/>
</dbReference>
<dbReference type="PANTHER" id="PTHR37816:SF2">
    <property type="entry name" value="DNA TOPOLOGY MODULATION PROTEIN FLAR-RELATED PROTEIN"/>
    <property type="match status" value="1"/>
</dbReference>
<dbReference type="Proteomes" id="UP001055091">
    <property type="component" value="Unassembled WGS sequence"/>
</dbReference>